<gene>
    <name evidence="6" type="ORF">METZ01_LOCUS517489</name>
</gene>
<keyword evidence="1" id="KW-0805">Transcription regulation</keyword>
<proteinExistence type="predicted"/>
<dbReference type="PANTHER" id="PTHR30136">
    <property type="entry name" value="HELIX-TURN-HELIX TRANSCRIPTIONAL REGULATOR, ICLR FAMILY"/>
    <property type="match status" value="1"/>
</dbReference>
<feature type="non-terminal residue" evidence="6">
    <location>
        <position position="186"/>
    </location>
</feature>
<dbReference type="InterPro" id="IPR005471">
    <property type="entry name" value="Tscrpt_reg_IclR_N"/>
</dbReference>
<protein>
    <recommendedName>
        <fullName evidence="7">HTH iclR-type domain-containing protein</fullName>
    </recommendedName>
</protein>
<dbReference type="GO" id="GO:0003677">
    <property type="term" value="F:DNA binding"/>
    <property type="evidence" value="ECO:0007669"/>
    <property type="project" value="UniProtKB-KW"/>
</dbReference>
<dbReference type="GO" id="GO:0045892">
    <property type="term" value="P:negative regulation of DNA-templated transcription"/>
    <property type="evidence" value="ECO:0007669"/>
    <property type="project" value="TreeGrafter"/>
</dbReference>
<dbReference type="AlphaFoldDB" id="A0A383F8B5"/>
<reference evidence="6" key="1">
    <citation type="submission" date="2018-05" db="EMBL/GenBank/DDBJ databases">
        <authorList>
            <person name="Lanie J.A."/>
            <person name="Ng W.-L."/>
            <person name="Kazmierczak K.M."/>
            <person name="Andrzejewski T.M."/>
            <person name="Davidsen T.M."/>
            <person name="Wayne K.J."/>
            <person name="Tettelin H."/>
            <person name="Glass J.I."/>
            <person name="Rusch D."/>
            <person name="Podicherti R."/>
            <person name="Tsui H.-C.T."/>
            <person name="Winkler M.E."/>
        </authorList>
    </citation>
    <scope>NUCLEOTIDE SEQUENCE</scope>
</reference>
<keyword evidence="3" id="KW-0804">Transcription</keyword>
<dbReference type="PROSITE" id="PS51078">
    <property type="entry name" value="ICLR_ED"/>
    <property type="match status" value="1"/>
</dbReference>
<evidence type="ECO:0000256" key="3">
    <source>
        <dbReference type="ARBA" id="ARBA00023163"/>
    </source>
</evidence>
<dbReference type="SUPFAM" id="SSF55781">
    <property type="entry name" value="GAF domain-like"/>
    <property type="match status" value="1"/>
</dbReference>
<evidence type="ECO:0000259" key="5">
    <source>
        <dbReference type="PROSITE" id="PS51078"/>
    </source>
</evidence>
<evidence type="ECO:0000259" key="4">
    <source>
        <dbReference type="PROSITE" id="PS51077"/>
    </source>
</evidence>
<dbReference type="Pfam" id="PF01614">
    <property type="entry name" value="IclR_C"/>
    <property type="match status" value="1"/>
</dbReference>
<evidence type="ECO:0000313" key="6">
    <source>
        <dbReference type="EMBL" id="SVE64635.1"/>
    </source>
</evidence>
<dbReference type="Gene3D" id="1.10.10.10">
    <property type="entry name" value="Winged helix-like DNA-binding domain superfamily/Winged helix DNA-binding domain"/>
    <property type="match status" value="1"/>
</dbReference>
<dbReference type="SMART" id="SM00346">
    <property type="entry name" value="HTH_ICLR"/>
    <property type="match status" value="1"/>
</dbReference>
<sequence>MKQKKQYKNYTAPALDKGLDILELLSEHQEGLTQAEIAYRLNKSVNEIYRMISTLRNREYVDFDEDEDRYNLSYKILNMTAKFEPIKTLTTNAIPVMKEITNKTNQSIHLAIYTRGKILIIAQEDSPSSFNYHVSVGATFDLLETSSGRVILTFQNSKERKRRLERRGFYNKLDRGTKIPNAKLKE</sequence>
<dbReference type="InterPro" id="IPR029016">
    <property type="entry name" value="GAF-like_dom_sf"/>
</dbReference>
<evidence type="ECO:0000256" key="2">
    <source>
        <dbReference type="ARBA" id="ARBA00023125"/>
    </source>
</evidence>
<dbReference type="SUPFAM" id="SSF46785">
    <property type="entry name" value="Winged helix' DNA-binding domain"/>
    <property type="match status" value="1"/>
</dbReference>
<dbReference type="InterPro" id="IPR036390">
    <property type="entry name" value="WH_DNA-bd_sf"/>
</dbReference>
<organism evidence="6">
    <name type="scientific">marine metagenome</name>
    <dbReference type="NCBI Taxonomy" id="408172"/>
    <lineage>
        <taxon>unclassified sequences</taxon>
        <taxon>metagenomes</taxon>
        <taxon>ecological metagenomes</taxon>
    </lineage>
</organism>
<accession>A0A383F8B5</accession>
<keyword evidence="2" id="KW-0238">DNA-binding</keyword>
<dbReference type="Pfam" id="PF09339">
    <property type="entry name" value="HTH_IclR"/>
    <property type="match status" value="1"/>
</dbReference>
<dbReference type="InterPro" id="IPR036388">
    <property type="entry name" value="WH-like_DNA-bd_sf"/>
</dbReference>
<dbReference type="PROSITE" id="PS51077">
    <property type="entry name" value="HTH_ICLR"/>
    <property type="match status" value="1"/>
</dbReference>
<dbReference type="EMBL" id="UINC01231898">
    <property type="protein sequence ID" value="SVE64635.1"/>
    <property type="molecule type" value="Genomic_DNA"/>
</dbReference>
<feature type="domain" description="IclR-ED" evidence="5">
    <location>
        <begin position="75"/>
        <end position="186"/>
    </location>
</feature>
<evidence type="ECO:0000256" key="1">
    <source>
        <dbReference type="ARBA" id="ARBA00023015"/>
    </source>
</evidence>
<name>A0A383F8B5_9ZZZZ</name>
<evidence type="ECO:0008006" key="7">
    <source>
        <dbReference type="Google" id="ProtNLM"/>
    </source>
</evidence>
<dbReference type="InterPro" id="IPR014757">
    <property type="entry name" value="Tscrpt_reg_IclR_C"/>
</dbReference>
<dbReference type="InterPro" id="IPR050707">
    <property type="entry name" value="HTH_MetabolicPath_Reg"/>
</dbReference>
<feature type="domain" description="HTH iclR-type" evidence="4">
    <location>
        <begin position="12"/>
        <end position="74"/>
    </location>
</feature>
<dbReference type="GO" id="GO:0003700">
    <property type="term" value="F:DNA-binding transcription factor activity"/>
    <property type="evidence" value="ECO:0007669"/>
    <property type="project" value="TreeGrafter"/>
</dbReference>
<dbReference type="Gene3D" id="3.30.450.40">
    <property type="match status" value="1"/>
</dbReference>
<dbReference type="PANTHER" id="PTHR30136:SF7">
    <property type="entry name" value="HTH-TYPE TRANSCRIPTIONAL REGULATOR KDGR-RELATED"/>
    <property type="match status" value="1"/>
</dbReference>